<feature type="compositionally biased region" description="Gly residues" evidence="1">
    <location>
        <begin position="94"/>
        <end position="109"/>
    </location>
</feature>
<feature type="region of interest" description="Disordered" evidence="1">
    <location>
        <begin position="33"/>
        <end position="62"/>
    </location>
</feature>
<evidence type="ECO:0000313" key="2">
    <source>
        <dbReference type="EMBL" id="GFO09483.1"/>
    </source>
</evidence>
<keyword evidence="3" id="KW-1185">Reference proteome</keyword>
<evidence type="ECO:0000313" key="3">
    <source>
        <dbReference type="Proteomes" id="UP000735302"/>
    </source>
</evidence>
<evidence type="ECO:0000256" key="1">
    <source>
        <dbReference type="SAM" id="MobiDB-lite"/>
    </source>
</evidence>
<dbReference type="EMBL" id="BLXT01004100">
    <property type="protein sequence ID" value="GFO09483.1"/>
    <property type="molecule type" value="Genomic_DNA"/>
</dbReference>
<proteinExistence type="predicted"/>
<protein>
    <submittedName>
        <fullName evidence="2">Uncharacterized protein</fullName>
    </submittedName>
</protein>
<reference evidence="2 3" key="1">
    <citation type="journal article" date="2021" name="Elife">
        <title>Chloroplast acquisition without the gene transfer in kleptoplastic sea slugs, Plakobranchus ocellatus.</title>
        <authorList>
            <person name="Maeda T."/>
            <person name="Takahashi S."/>
            <person name="Yoshida T."/>
            <person name="Shimamura S."/>
            <person name="Takaki Y."/>
            <person name="Nagai Y."/>
            <person name="Toyoda A."/>
            <person name="Suzuki Y."/>
            <person name="Arimoto A."/>
            <person name="Ishii H."/>
            <person name="Satoh N."/>
            <person name="Nishiyama T."/>
            <person name="Hasebe M."/>
            <person name="Maruyama T."/>
            <person name="Minagawa J."/>
            <person name="Obokata J."/>
            <person name="Shigenobu S."/>
        </authorList>
    </citation>
    <scope>NUCLEOTIDE SEQUENCE [LARGE SCALE GENOMIC DNA]</scope>
</reference>
<dbReference type="Proteomes" id="UP000735302">
    <property type="component" value="Unassembled WGS sequence"/>
</dbReference>
<comment type="caution">
    <text evidence="2">The sequence shown here is derived from an EMBL/GenBank/DDBJ whole genome shotgun (WGS) entry which is preliminary data.</text>
</comment>
<name>A0AAV4ARP4_9GAST</name>
<sequence length="122" mass="12805">MEEEEVGRERRALKHRAAVAEGEFTLKTCVELGAERDGGGGGGQREEGSQTQGRWEKEEEVGREKRALKHRAAVAEGEFTLKTFVELGAERDGGGGGGQRDGGEGGGGGQKEEGSQTQGSCG</sequence>
<accession>A0AAV4ARP4</accession>
<organism evidence="2 3">
    <name type="scientific">Plakobranchus ocellatus</name>
    <dbReference type="NCBI Taxonomy" id="259542"/>
    <lineage>
        <taxon>Eukaryota</taxon>
        <taxon>Metazoa</taxon>
        <taxon>Spiralia</taxon>
        <taxon>Lophotrochozoa</taxon>
        <taxon>Mollusca</taxon>
        <taxon>Gastropoda</taxon>
        <taxon>Heterobranchia</taxon>
        <taxon>Euthyneura</taxon>
        <taxon>Panpulmonata</taxon>
        <taxon>Sacoglossa</taxon>
        <taxon>Placobranchoidea</taxon>
        <taxon>Plakobranchidae</taxon>
        <taxon>Plakobranchus</taxon>
    </lineage>
</organism>
<feature type="region of interest" description="Disordered" evidence="1">
    <location>
        <begin position="85"/>
        <end position="122"/>
    </location>
</feature>
<dbReference type="AlphaFoldDB" id="A0AAV4ARP4"/>
<gene>
    <name evidence="2" type="ORF">PoB_003598800</name>
</gene>